<feature type="domain" description="Reverse transcriptase Ty1/copia-type" evidence="1">
    <location>
        <begin position="215"/>
        <end position="263"/>
    </location>
</feature>
<dbReference type="InterPro" id="IPR013103">
    <property type="entry name" value="RVT_2"/>
</dbReference>
<evidence type="ECO:0000313" key="3">
    <source>
        <dbReference type="EMBL" id="KAA3470800.1"/>
    </source>
</evidence>
<name>A0A5B6VNR2_9ROSI</name>
<feature type="domain" description="Retrovirus-related Pol polyprotein from transposon TNT 1-94-like beta-barrel" evidence="2">
    <location>
        <begin position="1"/>
        <end position="71"/>
    </location>
</feature>
<evidence type="ECO:0000259" key="2">
    <source>
        <dbReference type="Pfam" id="PF22936"/>
    </source>
</evidence>
<evidence type="ECO:0000259" key="1">
    <source>
        <dbReference type="Pfam" id="PF07727"/>
    </source>
</evidence>
<keyword evidence="4" id="KW-1185">Reference proteome</keyword>
<accession>A0A5B6VNR2</accession>
<dbReference type="Proteomes" id="UP000325315">
    <property type="component" value="Unassembled WGS sequence"/>
</dbReference>
<dbReference type="Pfam" id="PF07727">
    <property type="entry name" value="RVT_2"/>
    <property type="match status" value="1"/>
</dbReference>
<organism evidence="3 4">
    <name type="scientific">Gossypium australe</name>
    <dbReference type="NCBI Taxonomy" id="47621"/>
    <lineage>
        <taxon>Eukaryota</taxon>
        <taxon>Viridiplantae</taxon>
        <taxon>Streptophyta</taxon>
        <taxon>Embryophyta</taxon>
        <taxon>Tracheophyta</taxon>
        <taxon>Spermatophyta</taxon>
        <taxon>Magnoliopsida</taxon>
        <taxon>eudicotyledons</taxon>
        <taxon>Gunneridae</taxon>
        <taxon>Pentapetalae</taxon>
        <taxon>rosids</taxon>
        <taxon>malvids</taxon>
        <taxon>Malvales</taxon>
        <taxon>Malvaceae</taxon>
        <taxon>Malvoideae</taxon>
        <taxon>Gossypium</taxon>
    </lineage>
</organism>
<proteinExistence type="predicted"/>
<dbReference type="OrthoDB" id="1736601at2759"/>
<dbReference type="AlphaFoldDB" id="A0A5B6VNR2"/>
<protein>
    <submittedName>
        <fullName evidence="3">Retrovirus-related Pol polyprotein from transposon TNT 1-94</fullName>
    </submittedName>
</protein>
<evidence type="ECO:0000313" key="4">
    <source>
        <dbReference type="Proteomes" id="UP000325315"/>
    </source>
</evidence>
<dbReference type="InterPro" id="IPR054722">
    <property type="entry name" value="PolX-like_BBD"/>
</dbReference>
<dbReference type="EMBL" id="SMMG02000006">
    <property type="protein sequence ID" value="KAA3470800.1"/>
    <property type="molecule type" value="Genomic_DNA"/>
</dbReference>
<dbReference type="PANTHER" id="PTHR47592">
    <property type="entry name" value="PBF68 PROTEIN"/>
    <property type="match status" value="1"/>
</dbReference>
<dbReference type="Pfam" id="PF22936">
    <property type="entry name" value="Pol_BBD"/>
    <property type="match status" value="1"/>
</dbReference>
<reference evidence="4" key="1">
    <citation type="journal article" date="2019" name="Plant Biotechnol. J.">
        <title>Genome sequencing of the Australian wild diploid species Gossypium australe highlights disease resistance and delayed gland morphogenesis.</title>
        <authorList>
            <person name="Cai Y."/>
            <person name="Cai X."/>
            <person name="Wang Q."/>
            <person name="Wang P."/>
            <person name="Zhang Y."/>
            <person name="Cai C."/>
            <person name="Xu Y."/>
            <person name="Wang K."/>
            <person name="Zhou Z."/>
            <person name="Wang C."/>
            <person name="Geng S."/>
            <person name="Li B."/>
            <person name="Dong Q."/>
            <person name="Hou Y."/>
            <person name="Wang H."/>
            <person name="Ai P."/>
            <person name="Liu Z."/>
            <person name="Yi F."/>
            <person name="Sun M."/>
            <person name="An G."/>
            <person name="Cheng J."/>
            <person name="Zhang Y."/>
            <person name="Shi Q."/>
            <person name="Xie Y."/>
            <person name="Shi X."/>
            <person name="Chang Y."/>
            <person name="Huang F."/>
            <person name="Chen Y."/>
            <person name="Hong S."/>
            <person name="Mi L."/>
            <person name="Sun Q."/>
            <person name="Zhang L."/>
            <person name="Zhou B."/>
            <person name="Peng R."/>
            <person name="Zhang X."/>
            <person name="Liu F."/>
        </authorList>
    </citation>
    <scope>NUCLEOTIDE SEQUENCE [LARGE SCALE GENOMIC DNA]</scope>
    <source>
        <strain evidence="4">cv. PA1801</strain>
    </source>
</reference>
<gene>
    <name evidence="3" type="ORF">EPI10_016481</name>
</gene>
<sequence>MCPNKDWFSTYSSLEGGVVLMGNKSPCKITGIGTIQIRMHDEIIKTLSHVKHVPNLKKNIVSLGILELNGCRIVIESNNIKVSRGSLVFMRGQKVDNLYILQRSTVTGVAVISLTIMEKELKSMPCRDKETLDVTTCYLVNQFPHRALDGKVPEEIWSGFAADVKGVKICLHRDKGFGNIATSQQNHDICEAEDVSELQKVTCGDERGDGVSSKNETWKLVKPPTRKKIVGCKWVFKKEGSGLGDTRYNARLVAKGSSQVEGLDVKATFLHGDLEEDIYMQQSEGFRIKDKEDHVCLLQKSFKCAISWKATVALSTIEAEYMAVIEAVKEAI</sequence>
<dbReference type="PANTHER" id="PTHR47592:SF27">
    <property type="entry name" value="OS08G0421700 PROTEIN"/>
    <property type="match status" value="1"/>
</dbReference>
<comment type="caution">
    <text evidence="3">The sequence shown here is derived from an EMBL/GenBank/DDBJ whole genome shotgun (WGS) entry which is preliminary data.</text>
</comment>